<dbReference type="InterPro" id="IPR032183">
    <property type="entry name" value="PKD-like"/>
</dbReference>
<evidence type="ECO:0000313" key="4">
    <source>
        <dbReference type="Proteomes" id="UP000286038"/>
    </source>
</evidence>
<dbReference type="EMBL" id="QRZA01000017">
    <property type="protein sequence ID" value="RGV32837.1"/>
    <property type="molecule type" value="Genomic_DNA"/>
</dbReference>
<dbReference type="PROSITE" id="PS51257">
    <property type="entry name" value="PROKAR_LIPOPROTEIN"/>
    <property type="match status" value="1"/>
</dbReference>
<dbReference type="RefSeq" id="WP_118260849.1">
    <property type="nucleotide sequence ID" value="NZ_CABJDM010000016.1"/>
</dbReference>
<organism evidence="2 4">
    <name type="scientific">Butyricimonas virosa</name>
    <dbReference type="NCBI Taxonomy" id="544645"/>
    <lineage>
        <taxon>Bacteria</taxon>
        <taxon>Pseudomonadati</taxon>
        <taxon>Bacteroidota</taxon>
        <taxon>Bacteroidia</taxon>
        <taxon>Bacteroidales</taxon>
        <taxon>Odoribacteraceae</taxon>
        <taxon>Butyricimonas</taxon>
    </lineage>
</organism>
<dbReference type="AlphaFoldDB" id="A0A415QG41"/>
<accession>A0A415QG41</accession>
<dbReference type="Proteomes" id="UP000286038">
    <property type="component" value="Unassembled WGS sequence"/>
</dbReference>
<evidence type="ECO:0000313" key="1">
    <source>
        <dbReference type="EMBL" id="RGV32837.1"/>
    </source>
</evidence>
<reference evidence="3 4" key="1">
    <citation type="submission" date="2018-08" db="EMBL/GenBank/DDBJ databases">
        <title>A genome reference for cultivated species of the human gut microbiota.</title>
        <authorList>
            <person name="Zou Y."/>
            <person name="Xue W."/>
            <person name="Luo G."/>
        </authorList>
    </citation>
    <scope>NUCLEOTIDE SEQUENCE [LARGE SCALE GENOMIC DNA]</scope>
    <source>
        <strain evidence="1 3">AF14-49</strain>
        <strain evidence="2 4">AF34-33</strain>
    </source>
</reference>
<dbReference type="Proteomes" id="UP000283589">
    <property type="component" value="Unassembled WGS sequence"/>
</dbReference>
<evidence type="ECO:0000313" key="3">
    <source>
        <dbReference type="Proteomes" id="UP000283589"/>
    </source>
</evidence>
<sequence length="526" mass="59061">MKVIKDFICMSFVLMLIITGCYEDKGSYNYSEWTGIDSVTGVEIPGSSYGRISLSEGELLEIDPKITFKEGTNPNDYEYAWVMGGDTIGTSLKLSWEVAFENIEFLSGEAYFWLAIRNKVTGESWKHYATSNNGAYMVKVKIVPTAIPLIGVMIYEKADGTLEWGSIKGSNRATPQQFTTIFTEMFKRYNSDKVIKGPFVGATFDTKQLSIYTQDPDGYGTMIQAADGQTYPFGQVMGSVQSLTFTEKPTAVVKAKNAYFNHMQEILIGNELFLSTMNSDYPYQLINPNSPGEETGVEQVIGALPYNRNAPVTLQRLTDGSIYYYFYNANRGYSRQPLFDANGEVVKLDKMIGLYHEPTGLSNTKLKFFLVGKKGNEYKMYIYEYQQFAGATDIISYLSEKDVTQWAGGMSDNAIWFTTVLPVGWNYAYIAKGKDLWRYSYEGLETPTIVKSFPDDIVTVVPTPNASLFGNDESNELYTAVFTYNSTTQTGSMYIINPRTTVVEEFASSEDSIPGKVLMYLPYFSN</sequence>
<gene>
    <name evidence="1" type="ORF">DWW18_12850</name>
    <name evidence="2" type="ORF">DWZ68_12335</name>
</gene>
<protein>
    <submittedName>
        <fullName evidence="2">Uncharacterized protein</fullName>
    </submittedName>
</protein>
<dbReference type="Pfam" id="PF16407">
    <property type="entry name" value="PKD_2"/>
    <property type="match status" value="1"/>
</dbReference>
<comment type="caution">
    <text evidence="2">The sequence shown here is derived from an EMBL/GenBank/DDBJ whole genome shotgun (WGS) entry which is preliminary data.</text>
</comment>
<name>A0A415QG41_9BACT</name>
<proteinExistence type="predicted"/>
<evidence type="ECO:0000313" key="2">
    <source>
        <dbReference type="EMBL" id="RHM41899.1"/>
    </source>
</evidence>
<dbReference type="EMBL" id="QRPV01000016">
    <property type="protein sequence ID" value="RHM41899.1"/>
    <property type="molecule type" value="Genomic_DNA"/>
</dbReference>